<gene>
    <name evidence="2" type="ORF">CRP01_21395</name>
</gene>
<protein>
    <recommendedName>
        <fullName evidence="1">BLUF domain-containing protein</fullName>
    </recommendedName>
</protein>
<organism evidence="2 3">
    <name type="scientific">Flavilitoribacter nigricans (strain ATCC 23147 / DSM 23189 / NBRC 102662 / NCIMB 1420 / SS-2)</name>
    <name type="common">Lewinella nigricans</name>
    <dbReference type="NCBI Taxonomy" id="1122177"/>
    <lineage>
        <taxon>Bacteria</taxon>
        <taxon>Pseudomonadati</taxon>
        <taxon>Bacteroidota</taxon>
        <taxon>Saprospiria</taxon>
        <taxon>Saprospirales</taxon>
        <taxon>Lewinellaceae</taxon>
        <taxon>Flavilitoribacter</taxon>
    </lineage>
</organism>
<dbReference type="GO" id="GO:0009882">
    <property type="term" value="F:blue light photoreceptor activity"/>
    <property type="evidence" value="ECO:0007669"/>
    <property type="project" value="InterPro"/>
</dbReference>
<dbReference type="PROSITE" id="PS50925">
    <property type="entry name" value="BLUF"/>
    <property type="match status" value="1"/>
</dbReference>
<evidence type="ECO:0000313" key="2">
    <source>
        <dbReference type="EMBL" id="PHN04562.1"/>
    </source>
</evidence>
<reference evidence="2 3" key="1">
    <citation type="submission" date="2017-10" db="EMBL/GenBank/DDBJ databases">
        <title>The draft genome sequence of Lewinella nigricans NBRC 102662.</title>
        <authorList>
            <person name="Wang K."/>
        </authorList>
    </citation>
    <scope>NUCLEOTIDE SEQUENCE [LARGE SCALE GENOMIC DNA]</scope>
    <source>
        <strain evidence="2 3">NBRC 102662</strain>
    </source>
</reference>
<dbReference type="OrthoDB" id="1122028at2"/>
<keyword evidence="3" id="KW-1185">Reference proteome</keyword>
<dbReference type="Proteomes" id="UP000223913">
    <property type="component" value="Unassembled WGS sequence"/>
</dbReference>
<dbReference type="GO" id="GO:0071949">
    <property type="term" value="F:FAD binding"/>
    <property type="evidence" value="ECO:0007669"/>
    <property type="project" value="InterPro"/>
</dbReference>
<sequence length="147" mass="17385">MDNLSGLVYTSNALISFDAKKLEELAEQAAKKNRSMQITGYLYYENKKFLQYIEGPPEQLEALMESIEQDPRHEIVYVLQTDDVEERRFPDWDMQWLSKPMVVSIRMENILASFISMIKNETVQPSEENFNKVWDMVDRISRFKHLV</sequence>
<feature type="domain" description="BLUF" evidence="1">
    <location>
        <begin position="4"/>
        <end position="95"/>
    </location>
</feature>
<dbReference type="RefSeq" id="WP_099152136.1">
    <property type="nucleotide sequence ID" value="NZ_PDUD01000025.1"/>
</dbReference>
<accession>A0A2D0N7R5</accession>
<evidence type="ECO:0000259" key="1">
    <source>
        <dbReference type="PROSITE" id="PS50925"/>
    </source>
</evidence>
<proteinExistence type="predicted"/>
<dbReference type="InterPro" id="IPR007024">
    <property type="entry name" value="BLUF_domain"/>
</dbReference>
<dbReference type="SMART" id="SM01034">
    <property type="entry name" value="BLUF"/>
    <property type="match status" value="1"/>
</dbReference>
<dbReference type="AlphaFoldDB" id="A0A2D0N7R5"/>
<dbReference type="Gene3D" id="3.30.70.100">
    <property type="match status" value="1"/>
</dbReference>
<dbReference type="Pfam" id="PF04940">
    <property type="entry name" value="BLUF"/>
    <property type="match status" value="1"/>
</dbReference>
<dbReference type="InterPro" id="IPR036046">
    <property type="entry name" value="Acylphosphatase-like_dom_sf"/>
</dbReference>
<dbReference type="SUPFAM" id="SSF54975">
    <property type="entry name" value="Acylphosphatase/BLUF domain-like"/>
    <property type="match status" value="1"/>
</dbReference>
<name>A0A2D0N7R5_FLAN2</name>
<dbReference type="EMBL" id="PDUD01000025">
    <property type="protein sequence ID" value="PHN04562.1"/>
    <property type="molecule type" value="Genomic_DNA"/>
</dbReference>
<comment type="caution">
    <text evidence="2">The sequence shown here is derived from an EMBL/GenBank/DDBJ whole genome shotgun (WGS) entry which is preliminary data.</text>
</comment>
<evidence type="ECO:0000313" key="3">
    <source>
        <dbReference type="Proteomes" id="UP000223913"/>
    </source>
</evidence>